<evidence type="ECO:0000259" key="7">
    <source>
        <dbReference type="PROSITE" id="PS50109"/>
    </source>
</evidence>
<dbReference type="InterPro" id="IPR036890">
    <property type="entry name" value="HATPase_C_sf"/>
</dbReference>
<evidence type="ECO:0000256" key="5">
    <source>
        <dbReference type="ARBA" id="ARBA00023012"/>
    </source>
</evidence>
<dbReference type="InterPro" id="IPR005467">
    <property type="entry name" value="His_kinase_dom"/>
</dbReference>
<protein>
    <recommendedName>
        <fullName evidence="2">histidine kinase</fullName>
        <ecNumber evidence="2">2.7.13.3</ecNumber>
    </recommendedName>
</protein>
<keyword evidence="4 8" id="KW-0418">Kinase</keyword>
<dbReference type="Proteomes" id="UP000239576">
    <property type="component" value="Unassembled WGS sequence"/>
</dbReference>
<dbReference type="PRINTS" id="PR00344">
    <property type="entry name" value="BCTRLSENSOR"/>
</dbReference>
<dbReference type="InterPro" id="IPR004358">
    <property type="entry name" value="Sig_transdc_His_kin-like_C"/>
</dbReference>
<dbReference type="Gene3D" id="3.30.450.40">
    <property type="match status" value="1"/>
</dbReference>
<accession>A0A2T1DZ57</accession>
<dbReference type="PROSITE" id="PS50109">
    <property type="entry name" value="HIS_KIN"/>
    <property type="match status" value="1"/>
</dbReference>
<keyword evidence="9" id="KW-1185">Reference proteome</keyword>
<dbReference type="InterPro" id="IPR003018">
    <property type="entry name" value="GAF"/>
</dbReference>
<reference evidence="8 9" key="2">
    <citation type="submission" date="2018-03" db="EMBL/GenBank/DDBJ databases">
        <title>The ancient ancestry and fast evolution of plastids.</title>
        <authorList>
            <person name="Moore K.R."/>
            <person name="Magnabosco C."/>
            <person name="Momper L."/>
            <person name="Gold D.A."/>
            <person name="Bosak T."/>
            <person name="Fournier G.P."/>
        </authorList>
    </citation>
    <scope>NUCLEOTIDE SEQUENCE [LARGE SCALE GENOMIC DNA]</scope>
    <source>
        <strain evidence="8 9">ULC18</strain>
    </source>
</reference>
<dbReference type="SMART" id="SM00387">
    <property type="entry name" value="HATPase_c"/>
    <property type="match status" value="1"/>
</dbReference>
<dbReference type="SUPFAM" id="SSF55874">
    <property type="entry name" value="ATPase domain of HSP90 chaperone/DNA topoisomerase II/histidine kinase"/>
    <property type="match status" value="1"/>
</dbReference>
<evidence type="ECO:0000256" key="3">
    <source>
        <dbReference type="ARBA" id="ARBA00022553"/>
    </source>
</evidence>
<evidence type="ECO:0000256" key="2">
    <source>
        <dbReference type="ARBA" id="ARBA00012438"/>
    </source>
</evidence>
<evidence type="ECO:0000256" key="4">
    <source>
        <dbReference type="ARBA" id="ARBA00022777"/>
    </source>
</evidence>
<dbReference type="InterPro" id="IPR036097">
    <property type="entry name" value="HisK_dim/P_sf"/>
</dbReference>
<comment type="caution">
    <text evidence="8">The sequence shown here is derived from an EMBL/GenBank/DDBJ whole genome shotgun (WGS) entry which is preliminary data.</text>
</comment>
<dbReference type="AlphaFoldDB" id="A0A2T1DZ57"/>
<organism evidence="8 9">
    <name type="scientific">Stenomitos frigidus ULC18</name>
    <dbReference type="NCBI Taxonomy" id="2107698"/>
    <lineage>
        <taxon>Bacteria</taxon>
        <taxon>Bacillati</taxon>
        <taxon>Cyanobacteriota</taxon>
        <taxon>Cyanophyceae</taxon>
        <taxon>Leptolyngbyales</taxon>
        <taxon>Leptolyngbyaceae</taxon>
        <taxon>Stenomitos</taxon>
    </lineage>
</organism>
<dbReference type="Pfam" id="PF02518">
    <property type="entry name" value="HATPase_c"/>
    <property type="match status" value="1"/>
</dbReference>
<keyword evidence="5" id="KW-0902">Two-component regulatory system</keyword>
<dbReference type="GO" id="GO:0000155">
    <property type="term" value="F:phosphorelay sensor kinase activity"/>
    <property type="evidence" value="ECO:0007669"/>
    <property type="project" value="InterPro"/>
</dbReference>
<dbReference type="PANTHER" id="PTHR43547">
    <property type="entry name" value="TWO-COMPONENT HISTIDINE KINASE"/>
    <property type="match status" value="1"/>
</dbReference>
<dbReference type="InterPro" id="IPR003594">
    <property type="entry name" value="HATPase_dom"/>
</dbReference>
<dbReference type="OrthoDB" id="9773956at2"/>
<sequence length="496" mass="53926">MLMLTSSEFIALCRAQIILLTQALGASLSVVYLTQELSEGAETQLIPIMAYPESALDWQAQGMPRSLMSATDTINASPRLLADDQPTLPQAKQLPGLPHRQTTPPLPETASDWFKADADRTPQADASNAGRAAIVAERRVVLPLMHEDVVLGLLVTERNDRPWTEWEQTQIHQIAETLAIACVLDQRYQWLKQDHRQQQQLQEQQHDLLDNLLHQFRNSLTTLQTFGKLILKRLLPEDGNREIAASLVRETARLRDLAQQLELAVAGTEAVTVPPLALPPAVQRQLDDPAAAASPILQQDAQRLPLLPAAGFLSSTPLSLVPCQLAAVLEPLLAAASAIAQERDLKLLTDIPDDLPPVQAEAQMLREVLSNAIDNALKYTPTGGLVLVQASVGNVKGQTADDRRQAAEIAITDTGPGIPPQDLLHLFERRYRGVQAQTAIPGSGLGLSIARALVTQMQGEIDVFSPARRSWVQTDATNTMTAQGPGTTVVVRLAIA</sequence>
<name>A0A2T1DZ57_9CYAN</name>
<comment type="catalytic activity">
    <reaction evidence="1">
        <text>ATP + protein L-histidine = ADP + protein N-phospho-L-histidine.</text>
        <dbReference type="EC" id="2.7.13.3"/>
    </reaction>
</comment>
<gene>
    <name evidence="8" type="ORF">C7B82_22070</name>
</gene>
<dbReference type="CDD" id="cd00075">
    <property type="entry name" value="HATPase"/>
    <property type="match status" value="1"/>
</dbReference>
<feature type="domain" description="Histidine kinase" evidence="7">
    <location>
        <begin position="211"/>
        <end position="496"/>
    </location>
</feature>
<feature type="region of interest" description="Disordered" evidence="6">
    <location>
        <begin position="88"/>
        <end position="111"/>
    </location>
</feature>
<dbReference type="SUPFAM" id="SSF47384">
    <property type="entry name" value="Homodimeric domain of signal transducing histidine kinase"/>
    <property type="match status" value="1"/>
</dbReference>
<keyword evidence="3" id="KW-0597">Phosphoprotein</keyword>
<dbReference type="EMBL" id="PVWK01000121">
    <property type="protein sequence ID" value="PSB25749.1"/>
    <property type="molecule type" value="Genomic_DNA"/>
</dbReference>
<dbReference type="Gene3D" id="3.30.565.10">
    <property type="entry name" value="Histidine kinase-like ATPase, C-terminal domain"/>
    <property type="match status" value="1"/>
</dbReference>
<dbReference type="InterPro" id="IPR029016">
    <property type="entry name" value="GAF-like_dom_sf"/>
</dbReference>
<evidence type="ECO:0000313" key="8">
    <source>
        <dbReference type="EMBL" id="PSB25749.1"/>
    </source>
</evidence>
<evidence type="ECO:0000256" key="1">
    <source>
        <dbReference type="ARBA" id="ARBA00000085"/>
    </source>
</evidence>
<reference evidence="9" key="1">
    <citation type="submission" date="2018-02" db="EMBL/GenBank/DDBJ databases">
        <authorList>
            <person name="Moore K."/>
            <person name="Momper L."/>
        </authorList>
    </citation>
    <scope>NUCLEOTIDE SEQUENCE [LARGE SCALE GENOMIC DNA]</scope>
    <source>
        <strain evidence="9">ULC18</strain>
    </source>
</reference>
<dbReference type="SMART" id="SM00065">
    <property type="entry name" value="GAF"/>
    <property type="match status" value="1"/>
</dbReference>
<dbReference type="PANTHER" id="PTHR43547:SF2">
    <property type="entry name" value="HYBRID SIGNAL TRANSDUCTION HISTIDINE KINASE C"/>
    <property type="match status" value="1"/>
</dbReference>
<dbReference type="EC" id="2.7.13.3" evidence="2"/>
<evidence type="ECO:0000313" key="9">
    <source>
        <dbReference type="Proteomes" id="UP000239576"/>
    </source>
</evidence>
<evidence type="ECO:0000256" key="6">
    <source>
        <dbReference type="SAM" id="MobiDB-lite"/>
    </source>
</evidence>
<keyword evidence="4 8" id="KW-0808">Transferase</keyword>
<dbReference type="SUPFAM" id="SSF55781">
    <property type="entry name" value="GAF domain-like"/>
    <property type="match status" value="1"/>
</dbReference>
<proteinExistence type="predicted"/>